<proteinExistence type="inferred from homology"/>
<dbReference type="SUPFAM" id="SSF51735">
    <property type="entry name" value="NAD(P)-binding Rossmann-fold domains"/>
    <property type="match status" value="1"/>
</dbReference>
<dbReference type="Pfam" id="PF02719">
    <property type="entry name" value="Polysacc_synt_2"/>
    <property type="match status" value="1"/>
</dbReference>
<organism evidence="3 4">
    <name type="scientific">Hyphobacterium vulgare</name>
    <dbReference type="NCBI Taxonomy" id="1736751"/>
    <lineage>
        <taxon>Bacteria</taxon>
        <taxon>Pseudomonadati</taxon>
        <taxon>Pseudomonadota</taxon>
        <taxon>Alphaproteobacteria</taxon>
        <taxon>Maricaulales</taxon>
        <taxon>Maricaulaceae</taxon>
        <taxon>Hyphobacterium</taxon>
    </lineage>
</organism>
<evidence type="ECO:0000313" key="3">
    <source>
        <dbReference type="EMBL" id="MFC2926611.1"/>
    </source>
</evidence>
<sequence>MVHVPDMDPVFETGLYAHPVADLTDKSILVTGATGCFGSRLVETICRQFQPSRLIVFSRDESKQFEMARRLSPADYPFLRYVLGDVRDLDRLIETMKDVDVVIHAAAMKHVTLSEQNPMECLRTNAQGTQNVIHAAERCGVTAVSMVSTDKAVQPVNMYGASKLAAEKIATARPFGTEVAGGPRTHVVRFGNFVGSRGSVIPIFDKLIRDGSDTLPVTDQRMTRFWITVDEAVNFALSSLSFAKGGEIFVPKLRSMAVVDLARFMAPSLKIAFTGLREGERLHEQLIATDVASNVLDYQHRYVILRANRTAERDIYIKAGAVRVEENFSLCSSNNPVTLTDASSAKVVAQREHLRLLAD</sequence>
<dbReference type="InterPro" id="IPR003869">
    <property type="entry name" value="Polysac_CapD-like"/>
</dbReference>
<dbReference type="Gene3D" id="3.40.50.720">
    <property type="entry name" value="NAD(P)-binding Rossmann-like Domain"/>
    <property type="match status" value="1"/>
</dbReference>
<comment type="caution">
    <text evidence="3">The sequence shown here is derived from an EMBL/GenBank/DDBJ whole genome shotgun (WGS) entry which is preliminary data.</text>
</comment>
<evidence type="ECO:0000313" key="4">
    <source>
        <dbReference type="Proteomes" id="UP001595379"/>
    </source>
</evidence>
<gene>
    <name evidence="3" type="ORF">ACFOOR_10890</name>
</gene>
<dbReference type="PANTHER" id="PTHR43318:SF2">
    <property type="entry name" value="UDP-N-ACETYLGLUCOSAMINE 4,6-DEHYDRATASE (INVERTING)"/>
    <property type="match status" value="1"/>
</dbReference>
<dbReference type="Proteomes" id="UP001595379">
    <property type="component" value="Unassembled WGS sequence"/>
</dbReference>
<accession>A0ABV6ZYN8</accession>
<evidence type="ECO:0000259" key="2">
    <source>
        <dbReference type="Pfam" id="PF02719"/>
    </source>
</evidence>
<keyword evidence="4" id="KW-1185">Reference proteome</keyword>
<reference evidence="4" key="1">
    <citation type="journal article" date="2019" name="Int. J. Syst. Evol. Microbiol.">
        <title>The Global Catalogue of Microorganisms (GCM) 10K type strain sequencing project: providing services to taxonomists for standard genome sequencing and annotation.</title>
        <authorList>
            <consortium name="The Broad Institute Genomics Platform"/>
            <consortium name="The Broad Institute Genome Sequencing Center for Infectious Disease"/>
            <person name="Wu L."/>
            <person name="Ma J."/>
        </authorList>
    </citation>
    <scope>NUCLEOTIDE SEQUENCE [LARGE SCALE GENOMIC DNA]</scope>
    <source>
        <strain evidence="4">KCTC 52487</strain>
    </source>
</reference>
<feature type="domain" description="Polysaccharide biosynthesis protein CapD-like" evidence="2">
    <location>
        <begin position="28"/>
        <end position="303"/>
    </location>
</feature>
<name>A0ABV6ZYN8_9PROT</name>
<dbReference type="PANTHER" id="PTHR43318">
    <property type="entry name" value="UDP-N-ACETYLGLUCOSAMINE 4,6-DEHYDRATASE"/>
    <property type="match status" value="1"/>
</dbReference>
<dbReference type="RefSeq" id="WP_343164749.1">
    <property type="nucleotide sequence ID" value="NZ_JBHRSV010000020.1"/>
</dbReference>
<dbReference type="InterPro" id="IPR051203">
    <property type="entry name" value="Polysaccharide_Synthase-Rel"/>
</dbReference>
<comment type="similarity">
    <text evidence="1">Belongs to the polysaccharide synthase family.</text>
</comment>
<dbReference type="InterPro" id="IPR036291">
    <property type="entry name" value="NAD(P)-bd_dom_sf"/>
</dbReference>
<dbReference type="EMBL" id="JBHRSV010000020">
    <property type="protein sequence ID" value="MFC2926611.1"/>
    <property type="molecule type" value="Genomic_DNA"/>
</dbReference>
<protein>
    <submittedName>
        <fullName evidence="3">SDR family NAD(P)-dependent oxidoreductase</fullName>
    </submittedName>
</protein>
<evidence type="ECO:0000256" key="1">
    <source>
        <dbReference type="ARBA" id="ARBA00007430"/>
    </source>
</evidence>